<dbReference type="KEGG" id="cmet:K6K41_05015"/>
<comment type="similarity">
    <text evidence="1">Belongs to the short-chain dehydrogenases/reductases (SDR) family.</text>
</comment>
<dbReference type="EC" id="1.1.1.30" evidence="2"/>
<dbReference type="RefSeq" id="WP_261404190.1">
    <property type="nucleotide sequence ID" value="NZ_CP081869.1"/>
</dbReference>
<dbReference type="NCBIfam" id="NF009093">
    <property type="entry name" value="PRK12429.1"/>
    <property type="match status" value="1"/>
</dbReference>
<dbReference type="PRINTS" id="PR00080">
    <property type="entry name" value="SDRFAMILY"/>
</dbReference>
<proteinExistence type="inferred from homology"/>
<dbReference type="GO" id="GO:0032787">
    <property type="term" value="P:monocarboxylic acid metabolic process"/>
    <property type="evidence" value="ECO:0007669"/>
    <property type="project" value="UniProtKB-ARBA"/>
</dbReference>
<dbReference type="PANTHER" id="PTHR42879:SF2">
    <property type="entry name" value="3-OXOACYL-[ACYL-CARRIER-PROTEIN] REDUCTASE FABG"/>
    <property type="match status" value="1"/>
</dbReference>
<name>A0A9E6UND9_9HYPH</name>
<organism evidence="2 3">
    <name type="scientific">Chenggangzhangella methanolivorans</name>
    <dbReference type="NCBI Taxonomy" id="1437009"/>
    <lineage>
        <taxon>Bacteria</taxon>
        <taxon>Pseudomonadati</taxon>
        <taxon>Pseudomonadota</taxon>
        <taxon>Alphaproteobacteria</taxon>
        <taxon>Hyphomicrobiales</taxon>
        <taxon>Methylopilaceae</taxon>
        <taxon>Chenggangzhangella</taxon>
    </lineage>
</organism>
<dbReference type="InterPro" id="IPR002347">
    <property type="entry name" value="SDR_fam"/>
</dbReference>
<dbReference type="PRINTS" id="PR00081">
    <property type="entry name" value="GDHRDH"/>
</dbReference>
<dbReference type="Proteomes" id="UP000825701">
    <property type="component" value="Chromosome"/>
</dbReference>
<dbReference type="NCBIfam" id="TIGR01963">
    <property type="entry name" value="PHB_DH"/>
    <property type="match status" value="1"/>
</dbReference>
<reference evidence="2" key="1">
    <citation type="submission" date="2021-08" db="EMBL/GenBank/DDBJ databases">
        <authorList>
            <person name="Zhang H."/>
            <person name="Xu M."/>
            <person name="Yu Z."/>
            <person name="Yang L."/>
            <person name="Cai Y."/>
        </authorList>
    </citation>
    <scope>NUCLEOTIDE SEQUENCE</scope>
    <source>
        <strain evidence="2">CHL1</strain>
    </source>
</reference>
<dbReference type="InterPro" id="IPR036291">
    <property type="entry name" value="NAD(P)-bd_dom_sf"/>
</dbReference>
<dbReference type="InterPro" id="IPR011294">
    <property type="entry name" value="3-OHbutyrate_DH"/>
</dbReference>
<accession>A0A9E6UND9</accession>
<dbReference type="EMBL" id="CP081869">
    <property type="protein sequence ID" value="QZO00976.1"/>
    <property type="molecule type" value="Genomic_DNA"/>
</dbReference>
<protein>
    <submittedName>
        <fullName evidence="2">3-hydroxybutyrate dehydrogenase</fullName>
        <ecNumber evidence="2">1.1.1.30</ecNumber>
    </submittedName>
</protein>
<dbReference type="FunFam" id="3.40.50.720:FF:000084">
    <property type="entry name" value="Short-chain dehydrogenase reductase"/>
    <property type="match status" value="1"/>
</dbReference>
<dbReference type="InterPro" id="IPR050259">
    <property type="entry name" value="SDR"/>
</dbReference>
<evidence type="ECO:0000256" key="1">
    <source>
        <dbReference type="ARBA" id="ARBA00006484"/>
    </source>
</evidence>
<gene>
    <name evidence="2" type="ORF">K6K41_05015</name>
</gene>
<dbReference type="PROSITE" id="PS00061">
    <property type="entry name" value="ADH_SHORT"/>
    <property type="match status" value="1"/>
</dbReference>
<dbReference type="Gene3D" id="3.40.50.720">
    <property type="entry name" value="NAD(P)-binding Rossmann-like Domain"/>
    <property type="match status" value="1"/>
</dbReference>
<dbReference type="SUPFAM" id="SSF51735">
    <property type="entry name" value="NAD(P)-binding Rossmann-fold domains"/>
    <property type="match status" value="1"/>
</dbReference>
<dbReference type="PANTHER" id="PTHR42879">
    <property type="entry name" value="3-OXOACYL-(ACYL-CARRIER-PROTEIN) REDUCTASE"/>
    <property type="match status" value="1"/>
</dbReference>
<dbReference type="Pfam" id="PF13561">
    <property type="entry name" value="adh_short_C2"/>
    <property type="match status" value="1"/>
</dbReference>
<keyword evidence="3" id="KW-1185">Reference proteome</keyword>
<dbReference type="InterPro" id="IPR020904">
    <property type="entry name" value="Sc_DH/Rdtase_CS"/>
</dbReference>
<dbReference type="AlphaFoldDB" id="A0A9E6UND9"/>
<keyword evidence="2" id="KW-0560">Oxidoreductase</keyword>
<dbReference type="GO" id="GO:0003858">
    <property type="term" value="F:3-hydroxybutyrate dehydrogenase activity"/>
    <property type="evidence" value="ECO:0007669"/>
    <property type="project" value="UniProtKB-EC"/>
</dbReference>
<evidence type="ECO:0000313" key="3">
    <source>
        <dbReference type="Proteomes" id="UP000825701"/>
    </source>
</evidence>
<sequence>MSNLSEQPDLRGRRAIVTGSTSGIGLGVARRFAALGADVVLNGLGDAADIEEKRAAIETEFGVRCLYSPANMMSGAEIAEMVALAIDGLGGCDILVNNAGIQHVSPIVEFPEPKWDAITAINLTSAFHAIKAALPSMQTNGWGRVINVASAHALVASPFKSAYVAAKHGIAGLTKTVALEVAREGVTCNAICPGYVWTPLVEAQIPDTMKARGLTKEQVINDVLLEAQPTKQFVTIEQVAGLAAFLCSDVAASITGAIIPIDGGWTAH</sequence>
<evidence type="ECO:0000313" key="2">
    <source>
        <dbReference type="EMBL" id="QZO00976.1"/>
    </source>
</evidence>